<gene>
    <name evidence="2" type="ORF">MtrunA17_Chr3g0135391</name>
</gene>
<proteinExistence type="predicted"/>
<dbReference type="AlphaFoldDB" id="A0A396J209"/>
<reference evidence="2" key="1">
    <citation type="journal article" date="2018" name="Nat. Plants">
        <title>Whole-genome landscape of Medicago truncatula symbiotic genes.</title>
        <authorList>
            <person name="Pecrix Y."/>
            <person name="Gamas P."/>
            <person name="Carrere S."/>
        </authorList>
    </citation>
    <scope>NUCLEOTIDE SEQUENCE</scope>
    <source>
        <tissue evidence="2">Leaves</tissue>
    </source>
</reference>
<keyword evidence="1" id="KW-0677">Repeat</keyword>
<evidence type="ECO:0000256" key="1">
    <source>
        <dbReference type="ARBA" id="ARBA00022737"/>
    </source>
</evidence>
<dbReference type="InterPro" id="IPR011990">
    <property type="entry name" value="TPR-like_helical_dom_sf"/>
</dbReference>
<organism evidence="2">
    <name type="scientific">Medicago truncatula</name>
    <name type="common">Barrel medic</name>
    <name type="synonym">Medicago tribuloides</name>
    <dbReference type="NCBI Taxonomy" id="3880"/>
    <lineage>
        <taxon>Eukaryota</taxon>
        <taxon>Viridiplantae</taxon>
        <taxon>Streptophyta</taxon>
        <taxon>Embryophyta</taxon>
        <taxon>Tracheophyta</taxon>
        <taxon>Spermatophyta</taxon>
        <taxon>Magnoliopsida</taxon>
        <taxon>eudicotyledons</taxon>
        <taxon>Gunneridae</taxon>
        <taxon>Pentapetalae</taxon>
        <taxon>rosids</taxon>
        <taxon>fabids</taxon>
        <taxon>Fabales</taxon>
        <taxon>Fabaceae</taxon>
        <taxon>Papilionoideae</taxon>
        <taxon>50 kb inversion clade</taxon>
        <taxon>NPAAA clade</taxon>
        <taxon>Hologalegina</taxon>
        <taxon>IRL clade</taxon>
        <taxon>Trifolieae</taxon>
        <taxon>Medicago</taxon>
    </lineage>
</organism>
<dbReference type="Proteomes" id="UP000265566">
    <property type="component" value="Chromosome 3"/>
</dbReference>
<name>A0A396J209_MEDTR</name>
<dbReference type="InterPro" id="IPR002885">
    <property type="entry name" value="PPR_rpt"/>
</dbReference>
<accession>A0A396J209</accession>
<sequence length="118" mass="13812">MMQNPHTPFRAWDMLIHGLCCLYVPKPRKDYLYSTTLCGKSKCFHLQICFCCVIHRFCNVGHVGKAIEVVELMNEYRKDYPFDDFVCSSVISSFCRIGKPELSLRLITKHYEGRRRGN</sequence>
<protein>
    <submittedName>
        <fullName evidence="2">Putative pentatricopeptide</fullName>
    </submittedName>
</protein>
<evidence type="ECO:0000313" key="2">
    <source>
        <dbReference type="EMBL" id="RHN70425.1"/>
    </source>
</evidence>
<dbReference type="Pfam" id="PF01535">
    <property type="entry name" value="PPR"/>
    <property type="match status" value="2"/>
</dbReference>
<dbReference type="Gene3D" id="1.25.40.10">
    <property type="entry name" value="Tetratricopeptide repeat domain"/>
    <property type="match status" value="1"/>
</dbReference>
<comment type="caution">
    <text evidence="2">The sequence shown here is derived from an EMBL/GenBank/DDBJ whole genome shotgun (WGS) entry which is preliminary data.</text>
</comment>
<dbReference type="Gramene" id="rna19004">
    <property type="protein sequence ID" value="RHN70425.1"/>
    <property type="gene ID" value="gene19004"/>
</dbReference>
<dbReference type="NCBIfam" id="TIGR00756">
    <property type="entry name" value="PPR"/>
    <property type="match status" value="1"/>
</dbReference>
<dbReference type="EMBL" id="PSQE01000003">
    <property type="protein sequence ID" value="RHN70425.1"/>
    <property type="molecule type" value="Genomic_DNA"/>
</dbReference>